<name>A0ACB8TN06_9APHY</name>
<dbReference type="EMBL" id="MU274969">
    <property type="protein sequence ID" value="KAI0083391.1"/>
    <property type="molecule type" value="Genomic_DNA"/>
</dbReference>
<organism evidence="1 2">
    <name type="scientific">Irpex rosettiformis</name>
    <dbReference type="NCBI Taxonomy" id="378272"/>
    <lineage>
        <taxon>Eukaryota</taxon>
        <taxon>Fungi</taxon>
        <taxon>Dikarya</taxon>
        <taxon>Basidiomycota</taxon>
        <taxon>Agaricomycotina</taxon>
        <taxon>Agaricomycetes</taxon>
        <taxon>Polyporales</taxon>
        <taxon>Irpicaceae</taxon>
        <taxon>Irpex</taxon>
    </lineage>
</organism>
<reference evidence="1" key="1">
    <citation type="journal article" date="2021" name="Environ. Microbiol.">
        <title>Gene family expansions and transcriptome signatures uncover fungal adaptations to wood decay.</title>
        <authorList>
            <person name="Hage H."/>
            <person name="Miyauchi S."/>
            <person name="Viragh M."/>
            <person name="Drula E."/>
            <person name="Min B."/>
            <person name="Chaduli D."/>
            <person name="Navarro D."/>
            <person name="Favel A."/>
            <person name="Norest M."/>
            <person name="Lesage-Meessen L."/>
            <person name="Balint B."/>
            <person name="Merenyi Z."/>
            <person name="de Eugenio L."/>
            <person name="Morin E."/>
            <person name="Martinez A.T."/>
            <person name="Baldrian P."/>
            <person name="Stursova M."/>
            <person name="Martinez M.J."/>
            <person name="Novotny C."/>
            <person name="Magnuson J.K."/>
            <person name="Spatafora J.W."/>
            <person name="Maurice S."/>
            <person name="Pangilinan J."/>
            <person name="Andreopoulos W."/>
            <person name="LaButti K."/>
            <person name="Hundley H."/>
            <person name="Na H."/>
            <person name="Kuo A."/>
            <person name="Barry K."/>
            <person name="Lipzen A."/>
            <person name="Henrissat B."/>
            <person name="Riley R."/>
            <person name="Ahrendt S."/>
            <person name="Nagy L.G."/>
            <person name="Grigoriev I.V."/>
            <person name="Martin F."/>
            <person name="Rosso M.N."/>
        </authorList>
    </citation>
    <scope>NUCLEOTIDE SEQUENCE</scope>
    <source>
        <strain evidence="1">CBS 384.51</strain>
    </source>
</reference>
<keyword evidence="2" id="KW-1185">Reference proteome</keyword>
<accession>A0ACB8TN06</accession>
<protein>
    <submittedName>
        <fullName evidence="1">Uncharacterized protein</fullName>
    </submittedName>
</protein>
<comment type="caution">
    <text evidence="1">The sequence shown here is derived from an EMBL/GenBank/DDBJ whole genome shotgun (WGS) entry which is preliminary data.</text>
</comment>
<proteinExistence type="predicted"/>
<evidence type="ECO:0000313" key="1">
    <source>
        <dbReference type="EMBL" id="KAI0083391.1"/>
    </source>
</evidence>
<sequence length="115" mass="13353">MAPPTSNDLKRRIVSWYFIEKRTEAWISRHANVSVGLVSKVVNNYRRHGDVSYPLSHSRGRQSTLDDGDLQYIRAVFQMRGTSYLDELQTKLQTVRGVHISLATLHQQYNRHISQ</sequence>
<gene>
    <name evidence="1" type="ORF">BDY19DRAFT_900392</name>
</gene>
<dbReference type="Proteomes" id="UP001055072">
    <property type="component" value="Unassembled WGS sequence"/>
</dbReference>
<evidence type="ECO:0000313" key="2">
    <source>
        <dbReference type="Proteomes" id="UP001055072"/>
    </source>
</evidence>